<proteinExistence type="predicted"/>
<evidence type="ECO:0000313" key="1">
    <source>
        <dbReference type="EMBL" id="BBA40369.1"/>
    </source>
</evidence>
<dbReference type="EMBL" id="AP018357">
    <property type="protein sequence ID" value="BBA40369.1"/>
    <property type="molecule type" value="Genomic_DNA"/>
</dbReference>
<dbReference type="AlphaFoldDB" id="A0A250L961"/>
<accession>A0A250L961</accession>
<name>A0A250L961_9BURK</name>
<protein>
    <submittedName>
        <fullName evidence="1">Uncharacterized protein</fullName>
    </submittedName>
</protein>
<reference evidence="1" key="1">
    <citation type="journal article" date="2016" name="Biosci. Biotechnol. Biochem.">
        <title>Bioconversion of AHX to AOH by resting cells of Burkholderia contaminans CH-1.</title>
        <authorList>
            <person name="Choi J.H."/>
            <person name="Kikuchi A."/>
            <person name="Pumkaeo P."/>
            <person name="Hirai H."/>
            <person name="Tokuyama S."/>
            <person name="Kawagishi H."/>
        </authorList>
    </citation>
    <scope>NUCLEOTIDE SEQUENCE</scope>
    <source>
        <strain evidence="1">CH-1</strain>
    </source>
</reference>
<reference evidence="1" key="2">
    <citation type="journal article" date="2017" name="Genome Announc.">
        <title>High-Quality Draft Genome Sequence of Burkholderia contaminans CH-1, a Gram-Negative Bacterium That Metabolizes 2-Azahypoxanthine, a Plant Growth-Regulating Compound.</title>
        <authorList>
            <person name="Choi J.-H."/>
            <person name="Sugiura H."/>
            <person name="Moriuchi R."/>
            <person name="Kawagishi H."/>
            <person name="Dohra H."/>
        </authorList>
    </citation>
    <scope>NUCLEOTIDE SEQUENCE</scope>
    <source>
        <strain evidence="1">CH-1</strain>
    </source>
</reference>
<sequence length="52" mass="5904">MDTGYRALFDTPVMKAFRTQQWSDFTFSTFLAWIDSIFNLTGEAGPISGHRA</sequence>
<gene>
    <name evidence="1" type="ORF">BCCH1_27940</name>
</gene>
<organism evidence="1">
    <name type="scientific">Burkholderia contaminans</name>
    <dbReference type="NCBI Taxonomy" id="488447"/>
    <lineage>
        <taxon>Bacteria</taxon>
        <taxon>Pseudomonadati</taxon>
        <taxon>Pseudomonadota</taxon>
        <taxon>Betaproteobacteria</taxon>
        <taxon>Burkholderiales</taxon>
        <taxon>Burkholderiaceae</taxon>
        <taxon>Burkholderia</taxon>
        <taxon>Burkholderia cepacia complex</taxon>
    </lineage>
</organism>